<dbReference type="PROSITE" id="PS50893">
    <property type="entry name" value="ABC_TRANSPORTER_2"/>
    <property type="match status" value="4"/>
</dbReference>
<feature type="transmembrane region" description="Helical" evidence="10">
    <location>
        <begin position="1557"/>
        <end position="1575"/>
    </location>
</feature>
<feature type="compositionally biased region" description="Low complexity" evidence="9">
    <location>
        <begin position="2039"/>
        <end position="2050"/>
    </location>
</feature>
<evidence type="ECO:0000256" key="2">
    <source>
        <dbReference type="ARBA" id="ARBA00009726"/>
    </source>
</evidence>
<dbReference type="CDD" id="cd03244">
    <property type="entry name" value="ABCC_MRP_domain2"/>
    <property type="match status" value="2"/>
</dbReference>
<protein>
    <submittedName>
        <fullName evidence="13">Uncharacterized protein</fullName>
    </submittedName>
</protein>
<feature type="transmembrane region" description="Helical" evidence="10">
    <location>
        <begin position="1527"/>
        <end position="1551"/>
    </location>
</feature>
<feature type="region of interest" description="Disordered" evidence="9">
    <location>
        <begin position="429"/>
        <end position="471"/>
    </location>
</feature>
<evidence type="ECO:0000256" key="10">
    <source>
        <dbReference type="SAM" id="Phobius"/>
    </source>
</evidence>
<comment type="subcellular location">
    <subcellularLocation>
        <location evidence="1">Membrane</location>
        <topology evidence="1">Multi-pass membrane protein</topology>
    </subcellularLocation>
</comment>
<gene>
    <name evidence="13" type="ORF">HERILL_LOCUS14540</name>
</gene>
<feature type="domain" description="ABC transporter" evidence="11">
    <location>
        <begin position="454"/>
        <end position="688"/>
    </location>
</feature>
<feature type="compositionally biased region" description="Basic and acidic residues" evidence="9">
    <location>
        <begin position="2051"/>
        <end position="2069"/>
    </location>
</feature>
<feature type="transmembrane region" description="Helical" evidence="10">
    <location>
        <begin position="2090"/>
        <end position="2111"/>
    </location>
</feature>
<dbReference type="NCBIfam" id="NF010167">
    <property type="entry name" value="PRK13648.1"/>
    <property type="match status" value="4"/>
</dbReference>
<keyword evidence="7 10" id="KW-1133">Transmembrane helix</keyword>
<feature type="transmembrane region" description="Helical" evidence="10">
    <location>
        <begin position="129"/>
        <end position="149"/>
    </location>
</feature>
<dbReference type="GO" id="GO:0016020">
    <property type="term" value="C:membrane"/>
    <property type="evidence" value="ECO:0007669"/>
    <property type="project" value="UniProtKB-SubCell"/>
</dbReference>
<feature type="transmembrane region" description="Helical" evidence="10">
    <location>
        <begin position="2268"/>
        <end position="2300"/>
    </location>
</feature>
<dbReference type="CDD" id="cd03250">
    <property type="entry name" value="ABCC_MRP_domain1"/>
    <property type="match status" value="2"/>
</dbReference>
<feature type="domain" description="ABC transmembrane type-1" evidence="12">
    <location>
        <begin position="2098"/>
        <end position="2427"/>
    </location>
</feature>
<dbReference type="Pfam" id="PF00664">
    <property type="entry name" value="ABC_membrane"/>
    <property type="match status" value="4"/>
</dbReference>
<dbReference type="FunFam" id="1.20.1560.10:FF:000026">
    <property type="entry name" value="Multidrug resistance-associated protein lethal(2)03659"/>
    <property type="match status" value="2"/>
</dbReference>
<sequence length="2720" mass="303936">MEAVQRELGPNPRNGANIFSQIFLIWTAKIFKIGYKKVLDVTDLFRPLHNDQSDVLGDKLEANWYGQKSSKKPSLLKAVFQTFWKDLAIMAIYALISDFGVRLFQPLVLGELLAFFKLDSDIEDSDPKFYWGAALVCLTAIGSLTSNHYTMTAFHTGMRIRVAVCSLIYRKALRLSRTALGDTAPGKVVNLLSNDVSRFDIVSIFVNSMWSAPLLTIVIAVMLYLEIGYSGLIGMVVIAFVAFLQSYTARLSSRFRFQTAVRTDERVRFMDEIISGIQVIKMYAWEKPFAKIISFARKMELKIVRKNTHVRALYMTFNLFTTRAAIFITIMTLALDGGDISANKVFVVTSYYNILSAIMAQMFVRGVAEMAEAFVSFRRLQAFLDYEEKEVNKKDFLNQFGMNGDAGDKPKANGVETLDKGIALQLRHASAKWSAPNPNATKQYDTKKKTKQSKKLKKLAKKRGSTPKQETDFKDRLTLDDVSIDFKKGKLIGIIGAVGSGKSSLLQVILEELPLKTGSVNCPGKISYACQEPWVFSATVRQNILFGLEMDRVRYDSVVKACALLKDFEQFSDGDMTIIGEKGASLSGGQKARINLARAVYRQADIYLLDDPLSAVDAHVGRHLFEEVIGPTGRLARRHVTRILVTHQIHFLKEADWIVVLNDGKIEMQGTPGDLSKSDSDFAQLLEQDLSDEEEDEEQDADDQSVDTRSRRSSTKSVSASRTSLSGREKADDGKDKEKLKEQAHQMEGTSKGTVKGSVTWNYVKAGGSVVLPFIVVSLYLLTQAAASFTDWWVSYFTEQEELRTYYNNNNVSIEITSPFMNDFRFAENPNTIVNDFHNTLNMSLFAAEEETVAYLPSTDFLIAIHGIVVALIFIIGILRSIGFFTMAVRASQNMHDGMFSSLIRVPMRFFDTNPSGRILNRFSKDMGAVDELLPKSILDATQIILNMVGAIIVTTTVQPIFLALVFVLVIIFWFIQKVYLRTSKNLKRLDGITRSPVFTHLAASLHGLSTIRAYGAQADLIKEFDAHQDVHTASYYMYISTSTAFGLSLDIVCLIFLACVTFYFLIVDDGSMGGQVGLAITQTMSITGLLQWGIRQSAEVSNQFMAVERVLEYRDLEQEKQPAQLAPVEKDWPADGKIEFRQLVYRYYEGAETVLKGLSFTIHPKEKIGIVGRTGAGKSSLIGAIFRLAKVEGDILIDGVNTAAVALDNLRSHVSIIPQDPVLFSGTIRRNLDPFEEYPDSALWQALETVELKDIATGPLGLQGMVATGGGNFSVGQRQLVCLARAILRNNRILVLDEATANVDPHTDSLIQKTIRERFADCTVLTIAHRLHTIMDSDRILVMNFGLVEEFDIAHILLQKPDGLLRDMVMTTGPQESERLIEMAKEKNWYGQKNSKNPSLLKAVFQTFWKDLAIMAIYALISDFGVHLFQPLVLGELLAFFKLDSDIEDSDPKFYWGAALVCLTALGSLATNHYTMIAFHTGMRIRVAVCSLIYRKALRLSRTALGDTAPGKVVNLLSNDVSRFDIVSVFVNSMWSAPLLTIVIAVMLYLEIGYSGLIGMVVIAFVAFLQSYTARLSSRFRFQTAVRTDERVRFMDEIISGIQVIKMYAWEKPFAKIISFARKMELKIVRKNTYVRALYMTFNLFTTRAAIFITIMTLALDGGDISANKVFVVTSYYNILSSIMAQMFVRGVAEMAEAFVSFRRLQAFLDYEEKEVNKKDFLNQFGMNAGDKVKAYGVDTLEKGIALQLRHVSAKWSAPNPNATKQYDTKKKTKQSKKLKKLAKKRGSTPKQETDFKDRPTLDDVSIDFKKGKLIGIIGGVGSGKSSLLQVILEELPLNTGAVNCPGKISYACQEPWVFSATVRQNILFGQEMDRVRYDSVVKACALLKDFEQFPDGDMTIIGEKGASLSGGQKARINLARAVYRQADIYLLDDPLSAVDAHVGRHLFEEVIGPTGRLGRRHVTRILVTHQIHFLKEADWIVVLNDGKIEMQGTPGDLSKSDSDFAQLLEQDLSDEEEDEEQDTDDQTIDTRSRRSSTKSVSASRTSLSGKEKADDEKDKEKLKEQAHQMEGTSKGTVKGSVTWNYVKAGGSVVLPFIVVLLYFLTQAAASFTDWWVSYFTEQEELRTYYNNNNVSIEITSPFMNDFRFAENPNTIVNDFHNTLNMSLFAAEEETVAYLLSTDFLIAIHGIVVALIFIIGILRSIGFFTMAVRASQNMHDGMFSSLIRAPMRFFDTNPSGRILNRFSKDMGAVDELLPKSILDAAQIILNMVGAIIVTTIVQPIFLALVFVLGIIFWFIRKVYLRTSKNLKRLDGITRSPVFTHLAASLHGLSTIRAYGAQADLIKEFDAHQDIHTASYYMYISTSTAFGLSLDIVCLIFLACVTFYFLIVDDGSMGGQVGLAITQTMSITGFLQWGIRQSAEVSNQFMAVERVLEYRDLEQEKQSAKLAPVEKDWPADGKIEFRQLVYRYYEGAEAVLKGLSFTIHPREKIGIVGRTGAGKSSLIGAIFRLAKVEGDILIDGVNIAAVALDNLRSHVSIIPQDPVLFSGTIRRNLDPFEEYPDSDLWQALETVELKDIATGPLGLEGMVATGGGNFSVGQRQLVCLARAILRNNRILVLDEATANVDPHTDSLIQKTIRERFADCTVLTIAHRLHTIMDSDRILVMNFGLVEEFDIAHILLQKPNGLLRDMVMTTGPQESERLIEMAKEKYESSSKIM</sequence>
<evidence type="ECO:0000256" key="4">
    <source>
        <dbReference type="ARBA" id="ARBA00022692"/>
    </source>
</evidence>
<keyword evidence="4 10" id="KW-0812">Transmembrane</keyword>
<dbReference type="InterPro" id="IPR017871">
    <property type="entry name" value="ABC_transporter-like_CS"/>
</dbReference>
<evidence type="ECO:0000256" key="9">
    <source>
        <dbReference type="SAM" id="MobiDB-lite"/>
    </source>
</evidence>
<keyword evidence="14" id="KW-1185">Reference proteome</keyword>
<name>A0A7R8V3G1_HERIL</name>
<dbReference type="SUPFAM" id="SSF90123">
    <property type="entry name" value="ABC transporter transmembrane region"/>
    <property type="match status" value="4"/>
</dbReference>
<feature type="domain" description="ABC transmembrane type-1" evidence="12">
    <location>
        <begin position="1429"/>
        <end position="1689"/>
    </location>
</feature>
<feature type="transmembrane region" description="Helical" evidence="10">
    <location>
        <begin position="201"/>
        <end position="225"/>
    </location>
</feature>
<feature type="transmembrane region" description="Helical" evidence="10">
    <location>
        <begin position="2369"/>
        <end position="2391"/>
    </location>
</feature>
<feature type="transmembrane region" description="Helical" evidence="10">
    <location>
        <begin position="861"/>
        <end position="889"/>
    </location>
</feature>
<proteinExistence type="inferred from homology"/>
<feature type="transmembrane region" description="Helical" evidence="10">
    <location>
        <begin position="231"/>
        <end position="249"/>
    </location>
</feature>
<dbReference type="InterPro" id="IPR011527">
    <property type="entry name" value="ABC1_TM_dom"/>
</dbReference>
<dbReference type="GO" id="GO:0005524">
    <property type="term" value="F:ATP binding"/>
    <property type="evidence" value="ECO:0007669"/>
    <property type="project" value="UniProtKB-KW"/>
</dbReference>
<feature type="transmembrane region" description="Helical" evidence="10">
    <location>
        <begin position="766"/>
        <end position="787"/>
    </location>
</feature>
<feature type="transmembrane region" description="Helical" evidence="10">
    <location>
        <begin position="1045"/>
        <end position="1067"/>
    </location>
</feature>
<dbReference type="FunFam" id="3.40.50.300:FF:000997">
    <property type="entry name" value="Multidrug resistance-associated protein 1"/>
    <property type="match status" value="2"/>
</dbReference>
<evidence type="ECO:0000256" key="1">
    <source>
        <dbReference type="ARBA" id="ARBA00004141"/>
    </source>
</evidence>
<dbReference type="PROSITE" id="PS50929">
    <property type="entry name" value="ABC_TM1F"/>
    <property type="match status" value="4"/>
</dbReference>
<dbReference type="PANTHER" id="PTHR24223">
    <property type="entry name" value="ATP-BINDING CASSETTE SUB-FAMILY C"/>
    <property type="match status" value="1"/>
</dbReference>
<feature type="transmembrane region" description="Helical" evidence="10">
    <location>
        <begin position="961"/>
        <end position="981"/>
    </location>
</feature>
<evidence type="ECO:0000256" key="7">
    <source>
        <dbReference type="ARBA" id="ARBA00022989"/>
    </source>
</evidence>
<feature type="region of interest" description="Disordered" evidence="9">
    <location>
        <begin position="2013"/>
        <end position="2077"/>
    </location>
</feature>
<dbReference type="CDD" id="cd18580">
    <property type="entry name" value="ABC_6TM_ABCC_D2"/>
    <property type="match status" value="2"/>
</dbReference>
<evidence type="ECO:0000313" key="13">
    <source>
        <dbReference type="EMBL" id="CAD7092156.1"/>
    </source>
</evidence>
<dbReference type="FunFam" id="3.40.50.300:FF:000163">
    <property type="entry name" value="Multidrug resistance-associated protein member 4"/>
    <property type="match status" value="2"/>
</dbReference>
<dbReference type="InterPro" id="IPR003439">
    <property type="entry name" value="ABC_transporter-like_ATP-bd"/>
</dbReference>
<dbReference type="InterPro" id="IPR044726">
    <property type="entry name" value="ABCC_6TM_D2"/>
</dbReference>
<feature type="transmembrane region" description="Helical" evidence="10">
    <location>
        <begin position="1413"/>
        <end position="1435"/>
    </location>
</feature>
<feature type="domain" description="ABC transporter" evidence="11">
    <location>
        <begin position="1778"/>
        <end position="2012"/>
    </location>
</feature>
<dbReference type="GO" id="GO:0016887">
    <property type="term" value="F:ATP hydrolysis activity"/>
    <property type="evidence" value="ECO:0007669"/>
    <property type="project" value="InterPro"/>
</dbReference>
<keyword evidence="6" id="KW-0067">ATP-binding</keyword>
<reference evidence="13 14" key="1">
    <citation type="submission" date="2020-11" db="EMBL/GenBank/DDBJ databases">
        <authorList>
            <person name="Wallbank WR R."/>
            <person name="Pardo Diaz C."/>
            <person name="Kozak K."/>
            <person name="Martin S."/>
            <person name="Jiggins C."/>
            <person name="Moest M."/>
            <person name="Warren A I."/>
            <person name="Generalovic N T."/>
            <person name="Byers J.R.P. K."/>
            <person name="Montejo-Kovacevich G."/>
            <person name="Yen C E."/>
        </authorList>
    </citation>
    <scope>NUCLEOTIDE SEQUENCE [LARGE SCALE GENOMIC DNA]</scope>
</reference>
<feature type="transmembrane region" description="Helical" evidence="10">
    <location>
        <begin position="87"/>
        <end position="109"/>
    </location>
</feature>
<feature type="transmembrane region" description="Helical" evidence="10">
    <location>
        <begin position="1671"/>
        <end position="1690"/>
    </location>
</feature>
<feature type="transmembrane region" description="Helical" evidence="10">
    <location>
        <begin position="2185"/>
        <end position="2213"/>
    </location>
</feature>
<feature type="compositionally biased region" description="Basic residues" evidence="9">
    <location>
        <begin position="448"/>
        <end position="465"/>
    </location>
</feature>
<evidence type="ECO:0000256" key="3">
    <source>
        <dbReference type="ARBA" id="ARBA00022448"/>
    </source>
</evidence>
<dbReference type="Pfam" id="PF00005">
    <property type="entry name" value="ABC_tran"/>
    <property type="match status" value="4"/>
</dbReference>
<feature type="region of interest" description="Disordered" evidence="9">
    <location>
        <begin position="690"/>
        <end position="753"/>
    </location>
</feature>
<feature type="transmembrane region" description="Helical" evidence="10">
    <location>
        <begin position="312"/>
        <end position="333"/>
    </location>
</feature>
<feature type="compositionally biased region" description="Basic residues" evidence="9">
    <location>
        <begin position="1772"/>
        <end position="1789"/>
    </location>
</feature>
<evidence type="ECO:0000256" key="6">
    <source>
        <dbReference type="ARBA" id="ARBA00022840"/>
    </source>
</evidence>
<dbReference type="InterPro" id="IPR050173">
    <property type="entry name" value="ABC_transporter_C-like"/>
</dbReference>
<evidence type="ECO:0000256" key="8">
    <source>
        <dbReference type="ARBA" id="ARBA00023136"/>
    </source>
</evidence>
<organism evidence="13 14">
    <name type="scientific">Hermetia illucens</name>
    <name type="common">Black soldier fly</name>
    <dbReference type="NCBI Taxonomy" id="343691"/>
    <lineage>
        <taxon>Eukaryota</taxon>
        <taxon>Metazoa</taxon>
        <taxon>Ecdysozoa</taxon>
        <taxon>Arthropoda</taxon>
        <taxon>Hexapoda</taxon>
        <taxon>Insecta</taxon>
        <taxon>Pterygota</taxon>
        <taxon>Neoptera</taxon>
        <taxon>Endopterygota</taxon>
        <taxon>Diptera</taxon>
        <taxon>Brachycera</taxon>
        <taxon>Stratiomyomorpha</taxon>
        <taxon>Stratiomyidae</taxon>
        <taxon>Hermetiinae</taxon>
        <taxon>Hermetia</taxon>
    </lineage>
</organism>
<feature type="domain" description="ABC transmembrane type-1" evidence="12">
    <location>
        <begin position="867"/>
        <end position="1103"/>
    </location>
</feature>
<dbReference type="CDD" id="cd18579">
    <property type="entry name" value="ABC_6TM_ABCC_D1"/>
    <property type="match status" value="2"/>
</dbReference>
<keyword evidence="5" id="KW-0547">Nucleotide-binding</keyword>
<dbReference type="Proteomes" id="UP000594454">
    <property type="component" value="Chromosome 6"/>
</dbReference>
<dbReference type="OrthoDB" id="6500128at2759"/>
<dbReference type="SUPFAM" id="SSF52540">
    <property type="entry name" value="P-loop containing nucleoside triphosphate hydrolases"/>
    <property type="match status" value="4"/>
</dbReference>
<feature type="transmembrane region" description="Helical" evidence="10">
    <location>
        <begin position="1455"/>
        <end position="1475"/>
    </location>
</feature>
<dbReference type="InterPro" id="IPR027417">
    <property type="entry name" value="P-loop_NTPase"/>
</dbReference>
<feature type="transmembrane region" description="Helical" evidence="10">
    <location>
        <begin position="345"/>
        <end position="364"/>
    </location>
</feature>
<accession>A0A7R8V3G1</accession>
<dbReference type="SMART" id="SM00382">
    <property type="entry name" value="AAA"/>
    <property type="match status" value="4"/>
</dbReference>
<feature type="compositionally biased region" description="Acidic residues" evidence="9">
    <location>
        <begin position="2013"/>
        <end position="2029"/>
    </location>
</feature>
<keyword evidence="3" id="KW-0813">Transport</keyword>
<dbReference type="InterPro" id="IPR036640">
    <property type="entry name" value="ABC1_TM_sf"/>
</dbReference>
<evidence type="ECO:0000256" key="5">
    <source>
        <dbReference type="ARBA" id="ARBA00022741"/>
    </source>
</evidence>
<feature type="compositionally biased region" description="Low complexity" evidence="9">
    <location>
        <begin position="715"/>
        <end position="726"/>
    </location>
</feature>
<dbReference type="PANTHER" id="PTHR24223:SF456">
    <property type="entry name" value="MULTIDRUG RESISTANCE-ASSOCIATED PROTEIN LETHAL(2)03659"/>
    <property type="match status" value="1"/>
</dbReference>
<feature type="region of interest" description="Disordered" evidence="9">
    <location>
        <begin position="1758"/>
        <end position="1798"/>
    </location>
</feature>
<feature type="compositionally biased region" description="Basic and acidic residues" evidence="9">
    <location>
        <begin position="727"/>
        <end position="745"/>
    </location>
</feature>
<feature type="domain" description="ABC transporter" evidence="11">
    <location>
        <begin position="1139"/>
        <end position="1371"/>
    </location>
</feature>
<dbReference type="InParanoid" id="A0A7R8V3G1"/>
<dbReference type="GO" id="GO:0140359">
    <property type="term" value="F:ABC-type transporter activity"/>
    <property type="evidence" value="ECO:0007669"/>
    <property type="project" value="InterPro"/>
</dbReference>
<feature type="domain" description="ABC transporter" evidence="11">
    <location>
        <begin position="2463"/>
        <end position="2695"/>
    </location>
</feature>
<keyword evidence="8 10" id="KW-0472">Membrane</keyword>
<dbReference type="EMBL" id="LR899014">
    <property type="protein sequence ID" value="CAD7092156.1"/>
    <property type="molecule type" value="Genomic_DNA"/>
</dbReference>
<evidence type="ECO:0000259" key="11">
    <source>
        <dbReference type="PROSITE" id="PS50893"/>
    </source>
</evidence>
<dbReference type="Gene3D" id="1.20.1560.10">
    <property type="entry name" value="ABC transporter type 1, transmembrane domain"/>
    <property type="match status" value="4"/>
</dbReference>
<evidence type="ECO:0000259" key="12">
    <source>
        <dbReference type="PROSITE" id="PS50929"/>
    </source>
</evidence>
<comment type="similarity">
    <text evidence="2">Belongs to the ABC transporter superfamily. ABCC family. Conjugate transporter (TC 3.A.1.208) subfamily.</text>
</comment>
<dbReference type="PROSITE" id="PS00211">
    <property type="entry name" value="ABC_TRANSPORTER_1"/>
    <property type="match status" value="4"/>
</dbReference>
<feature type="compositionally biased region" description="Acidic residues" evidence="9">
    <location>
        <begin position="690"/>
        <end position="705"/>
    </location>
</feature>
<feature type="transmembrane region" description="Helical" evidence="10">
    <location>
        <begin position="1638"/>
        <end position="1659"/>
    </location>
</feature>
<dbReference type="InterPro" id="IPR003593">
    <property type="entry name" value="AAA+_ATPase"/>
</dbReference>
<evidence type="ECO:0000313" key="14">
    <source>
        <dbReference type="Proteomes" id="UP000594454"/>
    </source>
</evidence>
<dbReference type="Gene3D" id="3.40.50.300">
    <property type="entry name" value="P-loop containing nucleotide triphosphate hydrolases"/>
    <property type="match status" value="4"/>
</dbReference>
<dbReference type="InterPro" id="IPR044746">
    <property type="entry name" value="ABCC_6TM_D1"/>
</dbReference>
<feature type="domain" description="ABC transmembrane type-1" evidence="12">
    <location>
        <begin position="103"/>
        <end position="363"/>
    </location>
</feature>